<dbReference type="PROSITE" id="PS51197">
    <property type="entry name" value="HTH_RRF2_2"/>
    <property type="match status" value="1"/>
</dbReference>
<proteinExistence type="predicted"/>
<dbReference type="HOGENOM" id="CLU_107144_1_3_10"/>
<dbReference type="InterPro" id="IPR036390">
    <property type="entry name" value="WH_DNA-bd_sf"/>
</dbReference>
<dbReference type="NCBIfam" id="TIGR00738">
    <property type="entry name" value="rrf2_super"/>
    <property type="match status" value="1"/>
</dbReference>
<evidence type="ECO:0000313" key="1">
    <source>
        <dbReference type="EMBL" id="ACE03466.1"/>
    </source>
</evidence>
<dbReference type="AlphaFoldDB" id="B3EM88"/>
<dbReference type="GO" id="GO:0005829">
    <property type="term" value="C:cytosol"/>
    <property type="evidence" value="ECO:0007669"/>
    <property type="project" value="TreeGrafter"/>
</dbReference>
<dbReference type="SUPFAM" id="SSF46785">
    <property type="entry name" value="Winged helix' DNA-binding domain"/>
    <property type="match status" value="1"/>
</dbReference>
<dbReference type="PROSITE" id="PS01332">
    <property type="entry name" value="HTH_RRF2_1"/>
    <property type="match status" value="1"/>
</dbReference>
<gene>
    <name evidence="1" type="ordered locus">Cphamn1_0503</name>
</gene>
<dbReference type="eggNOG" id="COG1959">
    <property type="taxonomic scope" value="Bacteria"/>
</dbReference>
<dbReference type="PANTHER" id="PTHR33221:SF15">
    <property type="entry name" value="HTH-TYPE TRANSCRIPTIONAL REGULATOR YWGB-RELATED"/>
    <property type="match status" value="1"/>
</dbReference>
<dbReference type="InterPro" id="IPR036388">
    <property type="entry name" value="WH-like_DNA-bd_sf"/>
</dbReference>
<name>B3EM88_CHLPB</name>
<dbReference type="GO" id="GO:0003700">
    <property type="term" value="F:DNA-binding transcription factor activity"/>
    <property type="evidence" value="ECO:0007669"/>
    <property type="project" value="TreeGrafter"/>
</dbReference>
<organism evidence="1">
    <name type="scientific">Chlorobium phaeobacteroides (strain BS1)</name>
    <dbReference type="NCBI Taxonomy" id="331678"/>
    <lineage>
        <taxon>Bacteria</taxon>
        <taxon>Pseudomonadati</taxon>
        <taxon>Chlorobiota</taxon>
        <taxon>Chlorobiia</taxon>
        <taxon>Chlorobiales</taxon>
        <taxon>Chlorobiaceae</taxon>
        <taxon>Chlorobium/Pelodictyon group</taxon>
        <taxon>Chlorobium</taxon>
    </lineage>
</organism>
<dbReference type="InterPro" id="IPR030489">
    <property type="entry name" value="TR_Rrf2-type_CS"/>
</dbReference>
<sequence>MLMKVLTKNTDYAIRALLVLGTHEGEYVSARQISQQQGIPYQFLRRILQELNKNGLTTSREGAHGGVRLEKNPDAIRVRDVIEIFQGKVELSECMFRKQICANRASCVLRHEIMRIEEIVSREFGQITLGKLLTDLTKLNATATMDHTDEFEIINSGSHEKTDCDHR</sequence>
<dbReference type="InterPro" id="IPR000944">
    <property type="entry name" value="Tscrpt_reg_Rrf2"/>
</dbReference>
<dbReference type="Pfam" id="PF02082">
    <property type="entry name" value="Rrf2"/>
    <property type="match status" value="1"/>
</dbReference>
<dbReference type="PANTHER" id="PTHR33221">
    <property type="entry name" value="WINGED HELIX-TURN-HELIX TRANSCRIPTIONAL REGULATOR, RRF2 FAMILY"/>
    <property type="match status" value="1"/>
</dbReference>
<dbReference type="KEGG" id="cpb:Cphamn1_0503"/>
<dbReference type="Gene3D" id="1.10.10.10">
    <property type="entry name" value="Winged helix-like DNA-binding domain superfamily/Winged helix DNA-binding domain"/>
    <property type="match status" value="1"/>
</dbReference>
<protein>
    <submittedName>
        <fullName evidence="1">Transcriptional regulator, BadM/Rrf2 family</fullName>
    </submittedName>
</protein>
<accession>B3EM88</accession>
<reference evidence="1" key="1">
    <citation type="submission" date="2008-06" db="EMBL/GenBank/DDBJ databases">
        <title>Complete sequence of Chlorobium phaeobacteroides BS1.</title>
        <authorList>
            <consortium name="US DOE Joint Genome Institute"/>
            <person name="Lucas S."/>
            <person name="Copeland A."/>
            <person name="Lapidus A."/>
            <person name="Glavina del Rio T."/>
            <person name="Dalin E."/>
            <person name="Tice H."/>
            <person name="Bruce D."/>
            <person name="Goodwin L."/>
            <person name="Pitluck S."/>
            <person name="Schmutz J."/>
            <person name="Larimer F."/>
            <person name="Land M."/>
            <person name="Hauser L."/>
            <person name="Kyrpides N."/>
            <person name="Ovchinnikova G."/>
            <person name="Li T."/>
            <person name="Liu Z."/>
            <person name="Zhao F."/>
            <person name="Overmann J."/>
            <person name="Bryant D.A."/>
            <person name="Richardson P."/>
        </authorList>
    </citation>
    <scope>NUCLEOTIDE SEQUENCE [LARGE SCALE GENOMIC DNA]</scope>
    <source>
        <strain evidence="1">BS1</strain>
    </source>
</reference>
<dbReference type="STRING" id="331678.Cphamn1_0503"/>
<dbReference type="EMBL" id="CP001101">
    <property type="protein sequence ID" value="ACE03466.1"/>
    <property type="molecule type" value="Genomic_DNA"/>
</dbReference>